<proteinExistence type="predicted"/>
<dbReference type="AlphaFoldDB" id="T1K7R4"/>
<evidence type="ECO:0000256" key="3">
    <source>
        <dbReference type="ARBA" id="ARBA00022989"/>
    </source>
</evidence>
<dbReference type="GO" id="GO:0016020">
    <property type="term" value="C:membrane"/>
    <property type="evidence" value="ECO:0007669"/>
    <property type="project" value="UniProtKB-SubCell"/>
</dbReference>
<reference evidence="7" key="1">
    <citation type="submission" date="2011-08" db="EMBL/GenBank/DDBJ databases">
        <authorList>
            <person name="Rombauts S."/>
        </authorList>
    </citation>
    <scope>NUCLEOTIDE SEQUENCE</scope>
    <source>
        <strain evidence="7">London</strain>
    </source>
</reference>
<dbReference type="GO" id="GO:0022857">
    <property type="term" value="F:transmembrane transporter activity"/>
    <property type="evidence" value="ECO:0007669"/>
    <property type="project" value="TreeGrafter"/>
</dbReference>
<feature type="transmembrane region" description="Helical" evidence="5">
    <location>
        <begin position="411"/>
        <end position="432"/>
    </location>
</feature>
<protein>
    <recommendedName>
        <fullName evidence="8">Major facilitator superfamily (MFS) profile domain-containing protein</fullName>
    </recommendedName>
</protein>
<dbReference type="OMA" id="FWIDSYP"/>
<feature type="transmembrane region" description="Helical" evidence="5">
    <location>
        <begin position="180"/>
        <end position="203"/>
    </location>
</feature>
<dbReference type="HOGENOM" id="CLU_028365_0_0_1"/>
<evidence type="ECO:0000256" key="1">
    <source>
        <dbReference type="ARBA" id="ARBA00004141"/>
    </source>
</evidence>
<name>T1K7R4_TETUR</name>
<dbReference type="KEGG" id="tut:107361447"/>
<feature type="transmembrane region" description="Helical" evidence="5">
    <location>
        <begin position="215"/>
        <end position="237"/>
    </location>
</feature>
<dbReference type="InterPro" id="IPR036259">
    <property type="entry name" value="MFS_trans_sf"/>
</dbReference>
<dbReference type="Gene3D" id="1.20.1250.20">
    <property type="entry name" value="MFS general substrate transporter like domains"/>
    <property type="match status" value="1"/>
</dbReference>
<evidence type="ECO:0000313" key="7">
    <source>
        <dbReference type="Proteomes" id="UP000015104"/>
    </source>
</evidence>
<dbReference type="Proteomes" id="UP000015104">
    <property type="component" value="Unassembled WGS sequence"/>
</dbReference>
<sequence>MVKSSFISKNGHLIKVLRIDIYLFLFMLGYYIGQVPTTQLIEDKICINELHIDPDLCQNLDQTTEITEVTKNDVLERTTKIKNWQTILSTIPGIAISLFSGFWIDSYPAHIRYLLMVPCVSIALQSITLMIQCIHFDSELCLTYWSFLVMGIGGSIPLVLTCAFTYIARKTPQNFRSIRFAVVELFLLTAQPAATALGAKILAMDSWFIAGNRNYVGVFLTNAIIMILATIWVYMLLNDCAEDDQDEHNVATVKSVKEITGSKANNKIESQSSKLVSNLIPANQVSYKSTSDRLSDTTTNKKSSLSIAIISEDAINNNNHLKQQIGSKEKGRQRVSIASIKPIAKSFKSIINLQNVINTFKTCLRKRENGDRAKVLNICFAIFILFISLLSESNFGFQFTEKVFHWDYRHYSNINAALLLIQAFGAILGAAFFKSFLNYQDSTLAAIATLSHFLSNLFKGMVNKESYIMGYIVYGLGGMSIPSARSTLTQIISFHEIAQVFTILSCIQAASPMVSSIFCTSIFNLTMESLPGTTYHAVAALLLYPFGVFLWINIAQRRSKEKQIKLDRNLSKGIVDLTVAAEQPDAGYVNQGFVDSSKF</sequence>
<reference evidence="6" key="2">
    <citation type="submission" date="2015-06" db="UniProtKB">
        <authorList>
            <consortium name="EnsemblMetazoa"/>
        </authorList>
    </citation>
    <scope>IDENTIFICATION</scope>
</reference>
<accession>T1K7R4</accession>
<dbReference type="SUPFAM" id="SSF103473">
    <property type="entry name" value="MFS general substrate transporter"/>
    <property type="match status" value="1"/>
</dbReference>
<feature type="transmembrane region" description="Helical" evidence="5">
    <location>
        <begin position="535"/>
        <end position="555"/>
    </location>
</feature>
<feature type="transmembrane region" description="Helical" evidence="5">
    <location>
        <begin position="111"/>
        <end position="132"/>
    </location>
</feature>
<evidence type="ECO:0008006" key="8">
    <source>
        <dbReference type="Google" id="ProtNLM"/>
    </source>
</evidence>
<feature type="transmembrane region" description="Helical" evidence="5">
    <location>
        <begin position="144"/>
        <end position="168"/>
    </location>
</feature>
<dbReference type="PANTHER" id="PTHR23507:SF1">
    <property type="entry name" value="FI18259P1-RELATED"/>
    <property type="match status" value="1"/>
</dbReference>
<evidence type="ECO:0000256" key="2">
    <source>
        <dbReference type="ARBA" id="ARBA00022692"/>
    </source>
</evidence>
<comment type="subcellular location">
    <subcellularLocation>
        <location evidence="1">Membrane</location>
        <topology evidence="1">Multi-pass membrane protein</topology>
    </subcellularLocation>
</comment>
<evidence type="ECO:0000313" key="6">
    <source>
        <dbReference type="EnsemblMetazoa" id="tetur06g05250.1"/>
    </source>
</evidence>
<keyword evidence="2 5" id="KW-0812">Transmembrane</keyword>
<dbReference type="EnsemblMetazoa" id="tetur06g05250.1">
    <property type="protein sequence ID" value="tetur06g05250.1"/>
    <property type="gene ID" value="tetur06g05250"/>
</dbReference>
<evidence type="ECO:0000256" key="4">
    <source>
        <dbReference type="ARBA" id="ARBA00023136"/>
    </source>
</evidence>
<feature type="transmembrane region" description="Helical" evidence="5">
    <location>
        <begin position="500"/>
        <end position="523"/>
    </location>
</feature>
<dbReference type="eggNOG" id="KOG2816">
    <property type="taxonomic scope" value="Eukaryota"/>
</dbReference>
<dbReference type="PANTHER" id="PTHR23507">
    <property type="entry name" value="ZGC:174356"/>
    <property type="match status" value="1"/>
</dbReference>
<organism evidence="6 7">
    <name type="scientific">Tetranychus urticae</name>
    <name type="common">Two-spotted spider mite</name>
    <dbReference type="NCBI Taxonomy" id="32264"/>
    <lineage>
        <taxon>Eukaryota</taxon>
        <taxon>Metazoa</taxon>
        <taxon>Ecdysozoa</taxon>
        <taxon>Arthropoda</taxon>
        <taxon>Chelicerata</taxon>
        <taxon>Arachnida</taxon>
        <taxon>Acari</taxon>
        <taxon>Acariformes</taxon>
        <taxon>Trombidiformes</taxon>
        <taxon>Prostigmata</taxon>
        <taxon>Eleutherengona</taxon>
        <taxon>Raphignathae</taxon>
        <taxon>Tetranychoidea</taxon>
        <taxon>Tetranychidae</taxon>
        <taxon>Tetranychus</taxon>
    </lineage>
</organism>
<feature type="transmembrane region" description="Helical" evidence="5">
    <location>
        <begin position="84"/>
        <end position="104"/>
    </location>
</feature>
<evidence type="ECO:0000256" key="5">
    <source>
        <dbReference type="SAM" id="Phobius"/>
    </source>
</evidence>
<feature type="transmembrane region" description="Helical" evidence="5">
    <location>
        <begin position="12"/>
        <end position="32"/>
    </location>
</feature>
<dbReference type="EMBL" id="CAEY01001812">
    <property type="status" value="NOT_ANNOTATED_CDS"/>
    <property type="molecule type" value="Genomic_DNA"/>
</dbReference>
<gene>
    <name evidence="6" type="primary">107361447</name>
</gene>
<keyword evidence="4 5" id="KW-0472">Membrane</keyword>
<keyword evidence="3 5" id="KW-1133">Transmembrane helix</keyword>
<dbReference type="OrthoDB" id="6431684at2759"/>
<keyword evidence="7" id="KW-1185">Reference proteome</keyword>
<feature type="transmembrane region" description="Helical" evidence="5">
    <location>
        <begin position="375"/>
        <end position="391"/>
    </location>
</feature>